<keyword evidence="2" id="KW-1185">Reference proteome</keyword>
<dbReference type="Gene3D" id="3.40.50.80">
    <property type="entry name" value="Nucleotide-binding domain of ferredoxin-NADP reductase (FNR) module"/>
    <property type="match status" value="1"/>
</dbReference>
<dbReference type="EMBL" id="JACBZH010000001">
    <property type="protein sequence ID" value="NYH89298.1"/>
    <property type="molecule type" value="Genomic_DNA"/>
</dbReference>
<evidence type="ECO:0000313" key="1">
    <source>
        <dbReference type="EMBL" id="NYH89298.1"/>
    </source>
</evidence>
<protein>
    <recommendedName>
        <fullName evidence="3">Siderophore-interacting protein</fullName>
    </recommendedName>
</protein>
<accession>A0A852ZBY3</accession>
<dbReference type="RefSeq" id="WP_179787050.1">
    <property type="nucleotide sequence ID" value="NZ_BAAARR010000038.1"/>
</dbReference>
<dbReference type="Proteomes" id="UP000579605">
    <property type="component" value="Unassembled WGS sequence"/>
</dbReference>
<comment type="caution">
    <text evidence="1">The sequence shown here is derived from an EMBL/GenBank/DDBJ whole genome shotgun (WGS) entry which is preliminary data.</text>
</comment>
<gene>
    <name evidence="1" type="ORF">F4554_001936</name>
</gene>
<organism evidence="1 2">
    <name type="scientific">Actinopolymorpha rutila</name>
    <dbReference type="NCBI Taxonomy" id="446787"/>
    <lineage>
        <taxon>Bacteria</taxon>
        <taxon>Bacillati</taxon>
        <taxon>Actinomycetota</taxon>
        <taxon>Actinomycetes</taxon>
        <taxon>Propionibacteriales</taxon>
        <taxon>Actinopolymorphaceae</taxon>
        <taxon>Actinopolymorpha</taxon>
    </lineage>
</organism>
<evidence type="ECO:0000313" key="2">
    <source>
        <dbReference type="Proteomes" id="UP000579605"/>
    </source>
</evidence>
<dbReference type="AlphaFoldDB" id="A0A852ZBY3"/>
<evidence type="ECO:0008006" key="3">
    <source>
        <dbReference type="Google" id="ProtNLM"/>
    </source>
</evidence>
<proteinExistence type="predicted"/>
<reference evidence="1 2" key="1">
    <citation type="submission" date="2020-07" db="EMBL/GenBank/DDBJ databases">
        <title>Sequencing the genomes of 1000 actinobacteria strains.</title>
        <authorList>
            <person name="Klenk H.-P."/>
        </authorList>
    </citation>
    <scope>NUCLEOTIDE SEQUENCE [LARGE SCALE GENOMIC DNA]</scope>
    <source>
        <strain evidence="1 2">DSM 18448</strain>
    </source>
</reference>
<sequence length="49" mass="5757">MVKSLRNYLKDVRAAPREQLSLSGYWAYGRTENRFQAEKREPVGRISLD</sequence>
<name>A0A852ZBY3_9ACTN</name>
<dbReference type="InterPro" id="IPR039261">
    <property type="entry name" value="FNR_nucleotide-bd"/>
</dbReference>